<feature type="region of interest" description="Disordered" evidence="1">
    <location>
        <begin position="83"/>
        <end position="113"/>
    </location>
</feature>
<feature type="compositionally biased region" description="Basic and acidic residues" evidence="1">
    <location>
        <begin position="206"/>
        <end position="218"/>
    </location>
</feature>
<protein>
    <submittedName>
        <fullName evidence="2">4-hydroxy-3-methylbut-2-enyl diphosphate reductase</fullName>
    </submittedName>
</protein>
<gene>
    <name evidence="2" type="primary">ispH_4</name>
    <name evidence="2" type="ORF">CM83_17311</name>
</gene>
<proteinExistence type="predicted"/>
<accession>A0A0A9YEW2</accession>
<reference evidence="2" key="1">
    <citation type="journal article" date="2014" name="PLoS ONE">
        <title>Transcriptome-Based Identification of ABC Transporters in the Western Tarnished Plant Bug Lygus hesperus.</title>
        <authorList>
            <person name="Hull J.J."/>
            <person name="Chaney K."/>
            <person name="Geib S.M."/>
            <person name="Fabrick J.A."/>
            <person name="Brent C.S."/>
            <person name="Walsh D."/>
            <person name="Lavine L.C."/>
        </authorList>
    </citation>
    <scope>NUCLEOTIDE SEQUENCE</scope>
</reference>
<feature type="region of interest" description="Disordered" evidence="1">
    <location>
        <begin position="198"/>
        <end position="218"/>
    </location>
</feature>
<dbReference type="AlphaFoldDB" id="A0A0A9YEW2"/>
<sequence>KVYENLKNAGLLKLETDIKVGRSNKWENNDENSKSYIDEYQKFNTSMVQVLDCISKKVEIRLPEPKGELLQDSAGDQLKANLGSEVRPEVSHAGTSPLPDDVLDGVSHKPEKVQSGDLTQEPKFQVFEKKKLEVVNTGLPEQTSRKPQLSVDPNIKKPEVRLPEKLPAIDSRPNTGVYTKCHSIYDRRRCDLLIAGTGKPPVDVQDDSRKPESRAPDRTIDVLPDAGLVIGRPSGHQKSHSIFDRRRFEVPTPGFSRKPEKVKSGDLLPDSLLKIERPYGTGTHKAHSLLNGRRFEVTEDLSRKTPSTVEVVTPYVLHTREHKPATVQGTQGTPVLRIGHFGKPEAWGSLEEYFEQRKILNRSWQNTDV</sequence>
<evidence type="ECO:0000256" key="1">
    <source>
        <dbReference type="SAM" id="MobiDB-lite"/>
    </source>
</evidence>
<feature type="non-terminal residue" evidence="2">
    <location>
        <position position="369"/>
    </location>
</feature>
<dbReference type="EMBL" id="GBHO01013981">
    <property type="protein sequence ID" value="JAG29623.1"/>
    <property type="molecule type" value="Transcribed_RNA"/>
</dbReference>
<organism evidence="2">
    <name type="scientific">Lygus hesperus</name>
    <name type="common">Western plant bug</name>
    <dbReference type="NCBI Taxonomy" id="30085"/>
    <lineage>
        <taxon>Eukaryota</taxon>
        <taxon>Metazoa</taxon>
        <taxon>Ecdysozoa</taxon>
        <taxon>Arthropoda</taxon>
        <taxon>Hexapoda</taxon>
        <taxon>Insecta</taxon>
        <taxon>Pterygota</taxon>
        <taxon>Neoptera</taxon>
        <taxon>Paraneoptera</taxon>
        <taxon>Hemiptera</taxon>
        <taxon>Heteroptera</taxon>
        <taxon>Panheteroptera</taxon>
        <taxon>Cimicomorpha</taxon>
        <taxon>Miridae</taxon>
        <taxon>Mirini</taxon>
        <taxon>Lygus</taxon>
    </lineage>
</organism>
<evidence type="ECO:0000313" key="2">
    <source>
        <dbReference type="EMBL" id="JAG29623.1"/>
    </source>
</evidence>
<feature type="non-terminal residue" evidence="2">
    <location>
        <position position="1"/>
    </location>
</feature>
<reference evidence="2" key="2">
    <citation type="submission" date="2014-07" db="EMBL/GenBank/DDBJ databases">
        <authorList>
            <person name="Hull J."/>
        </authorList>
    </citation>
    <scope>NUCLEOTIDE SEQUENCE</scope>
</reference>
<name>A0A0A9YEW2_LYGHE</name>